<evidence type="ECO:0000256" key="1">
    <source>
        <dbReference type="SAM" id="MobiDB-lite"/>
    </source>
</evidence>
<dbReference type="Gene3D" id="2.80.10.50">
    <property type="match status" value="1"/>
</dbReference>
<reference evidence="2" key="1">
    <citation type="journal article" date="2023" name="Mol. Ecol. Resour.">
        <title>Chromosome-level genome assembly of a triploid poplar Populus alba 'Berolinensis'.</title>
        <authorList>
            <person name="Chen S."/>
            <person name="Yu Y."/>
            <person name="Wang X."/>
            <person name="Wang S."/>
            <person name="Zhang T."/>
            <person name="Zhou Y."/>
            <person name="He R."/>
            <person name="Meng N."/>
            <person name="Wang Y."/>
            <person name="Liu W."/>
            <person name="Liu Z."/>
            <person name="Liu J."/>
            <person name="Guo Q."/>
            <person name="Huang H."/>
            <person name="Sederoff R.R."/>
            <person name="Wang G."/>
            <person name="Qu G."/>
            <person name="Chen S."/>
        </authorList>
    </citation>
    <scope>NUCLEOTIDE SEQUENCE</scope>
    <source>
        <strain evidence="2">SC-2020</strain>
    </source>
</reference>
<dbReference type="Proteomes" id="UP001164929">
    <property type="component" value="Chromosome 7"/>
</dbReference>
<feature type="compositionally biased region" description="Polar residues" evidence="1">
    <location>
        <begin position="114"/>
        <end position="129"/>
    </location>
</feature>
<evidence type="ECO:0000313" key="3">
    <source>
        <dbReference type="Proteomes" id="UP001164929"/>
    </source>
</evidence>
<dbReference type="GO" id="GO:0004866">
    <property type="term" value="F:endopeptidase inhibitor activity"/>
    <property type="evidence" value="ECO:0007669"/>
    <property type="project" value="InterPro"/>
</dbReference>
<keyword evidence="3" id="KW-1185">Reference proteome</keyword>
<proteinExistence type="predicted"/>
<comment type="caution">
    <text evidence="2">The sequence shown here is derived from an EMBL/GenBank/DDBJ whole genome shotgun (WGS) entry which is preliminary data.</text>
</comment>
<feature type="region of interest" description="Disordered" evidence="1">
    <location>
        <begin position="105"/>
        <end position="129"/>
    </location>
</feature>
<gene>
    <name evidence="2" type="ORF">NC653_019404</name>
</gene>
<dbReference type="EMBL" id="JAQIZT010000007">
    <property type="protein sequence ID" value="KAJ6991190.1"/>
    <property type="molecule type" value="Genomic_DNA"/>
</dbReference>
<dbReference type="Pfam" id="PF00197">
    <property type="entry name" value="Kunitz_legume"/>
    <property type="match status" value="1"/>
</dbReference>
<protein>
    <submittedName>
        <fullName evidence="2">Uncharacterized protein</fullName>
    </submittedName>
</protein>
<accession>A0AAD6QJ28</accession>
<name>A0AAD6QJ28_9ROSI</name>
<dbReference type="InterPro" id="IPR002160">
    <property type="entry name" value="Prot_inh_Kunz-lg"/>
</dbReference>
<dbReference type="AlphaFoldDB" id="A0AAD6QJ28"/>
<sequence length="129" mass="14799">MYYQPRASGLPSVDRSGTRPFYVGQEPLAAVVSRGLAVIFAPRNPEETIISEGTEFSTVTFSASSTFVQNSTWSISREEDSETSRRFIVIFFSIYYLEYSKFNRSKREKDQETTKQSNNQRMQLCLHTS</sequence>
<evidence type="ECO:0000313" key="2">
    <source>
        <dbReference type="EMBL" id="KAJ6991190.1"/>
    </source>
</evidence>
<organism evidence="2 3">
    <name type="scientific">Populus alba x Populus x berolinensis</name>
    <dbReference type="NCBI Taxonomy" id="444605"/>
    <lineage>
        <taxon>Eukaryota</taxon>
        <taxon>Viridiplantae</taxon>
        <taxon>Streptophyta</taxon>
        <taxon>Embryophyta</taxon>
        <taxon>Tracheophyta</taxon>
        <taxon>Spermatophyta</taxon>
        <taxon>Magnoliopsida</taxon>
        <taxon>eudicotyledons</taxon>
        <taxon>Gunneridae</taxon>
        <taxon>Pentapetalae</taxon>
        <taxon>rosids</taxon>
        <taxon>fabids</taxon>
        <taxon>Malpighiales</taxon>
        <taxon>Salicaceae</taxon>
        <taxon>Saliceae</taxon>
        <taxon>Populus</taxon>
    </lineage>
</organism>